<dbReference type="EnsemblPlants" id="ORGLA03G0103300.1">
    <property type="protein sequence ID" value="ORGLA03G0103300.1"/>
    <property type="gene ID" value="ORGLA03G0103300"/>
</dbReference>
<reference evidence="1" key="1">
    <citation type="submission" date="2015-06" db="UniProtKB">
        <authorList>
            <consortium name="EnsemblPlants"/>
        </authorList>
    </citation>
    <scope>IDENTIFICATION</scope>
</reference>
<dbReference type="HOGENOM" id="CLU_1257810_0_0_1"/>
<dbReference type="OMA" id="ESCEQHC"/>
<keyword evidence="2" id="KW-1185">Reference proteome</keyword>
<protein>
    <submittedName>
        <fullName evidence="1">Uncharacterized protein</fullName>
    </submittedName>
</protein>
<dbReference type="Proteomes" id="UP000007306">
    <property type="component" value="Chromosome 3"/>
</dbReference>
<sequence length="220" mass="23009">MASQRQKAAVSLGRLESCEQHCWFKSWLPRATLRHTPRSANGSGHLGGGAGDGVGTGVGAGVGGTTRAGAGAGVSVGVGAVARHGLWPCSTSPPLTAEAKTKITDAKNKAEFIARLLAIVGICVFDAFRPDSQLSSTAMLYTAGSRLEASSYRTPRSKLWYDHYLSESALFSPLAAVDSEGSRVMFSEDSIYIRAPDCDGYSSDRENAAHASGGDVVLEL</sequence>
<dbReference type="AlphaFoldDB" id="I1P9I7"/>
<dbReference type="Gramene" id="ORGLA03G0103300.1">
    <property type="protein sequence ID" value="ORGLA03G0103300.1"/>
    <property type="gene ID" value="ORGLA03G0103300"/>
</dbReference>
<evidence type="ECO:0000313" key="1">
    <source>
        <dbReference type="EnsemblPlants" id="ORGLA03G0103300.1"/>
    </source>
</evidence>
<evidence type="ECO:0000313" key="2">
    <source>
        <dbReference type="Proteomes" id="UP000007306"/>
    </source>
</evidence>
<accession>I1P9I7</accession>
<name>I1P9I7_ORYGL</name>
<proteinExistence type="predicted"/>
<organism evidence="1 2">
    <name type="scientific">Oryza glaberrima</name>
    <name type="common">African rice</name>
    <dbReference type="NCBI Taxonomy" id="4538"/>
    <lineage>
        <taxon>Eukaryota</taxon>
        <taxon>Viridiplantae</taxon>
        <taxon>Streptophyta</taxon>
        <taxon>Embryophyta</taxon>
        <taxon>Tracheophyta</taxon>
        <taxon>Spermatophyta</taxon>
        <taxon>Magnoliopsida</taxon>
        <taxon>Liliopsida</taxon>
        <taxon>Poales</taxon>
        <taxon>Poaceae</taxon>
        <taxon>BOP clade</taxon>
        <taxon>Oryzoideae</taxon>
        <taxon>Oryzeae</taxon>
        <taxon>Oryzinae</taxon>
        <taxon>Oryza</taxon>
    </lineage>
</organism>
<reference evidence="1 2" key="2">
    <citation type="submission" date="2018-04" db="EMBL/GenBank/DDBJ databases">
        <title>OglaRS2 (Oryza glaberrima Reference Sequence Version 2).</title>
        <authorList>
            <person name="Zhang J."/>
            <person name="Kudrna D."/>
            <person name="Lee S."/>
            <person name="Talag J."/>
            <person name="Rajasekar S."/>
            <person name="Wing R.A."/>
        </authorList>
    </citation>
    <scope>NUCLEOTIDE SEQUENCE [LARGE SCALE GENOMIC DNA]</scope>
    <source>
        <strain evidence="1 2">cv. IRGC 96717</strain>
    </source>
</reference>